<evidence type="ECO:0000256" key="2">
    <source>
        <dbReference type="ARBA" id="ARBA00022730"/>
    </source>
</evidence>
<evidence type="ECO:0000313" key="11">
    <source>
        <dbReference type="Proteomes" id="UP001605036"/>
    </source>
</evidence>
<dbReference type="PROSITE" id="PS50881">
    <property type="entry name" value="S5_DSRBD"/>
    <property type="match status" value="1"/>
</dbReference>
<dbReference type="EMBL" id="JBHFFA010000004">
    <property type="protein sequence ID" value="KAL2629233.1"/>
    <property type="molecule type" value="Genomic_DNA"/>
</dbReference>
<dbReference type="AlphaFoldDB" id="A0ABD1YES3"/>
<dbReference type="FunFam" id="3.30.230.10:FF:000002">
    <property type="entry name" value="30S ribosomal protein S5"/>
    <property type="match status" value="1"/>
</dbReference>
<keyword evidence="5 6" id="KW-0687">Ribonucleoprotein</keyword>
<dbReference type="Gene3D" id="3.30.230.10">
    <property type="match status" value="1"/>
</dbReference>
<dbReference type="GO" id="GO:0003735">
    <property type="term" value="F:structural constituent of ribosome"/>
    <property type="evidence" value="ECO:0007669"/>
    <property type="project" value="UniProtKB-UniRule"/>
</dbReference>
<dbReference type="InterPro" id="IPR013810">
    <property type="entry name" value="Ribosomal_uS5_N"/>
</dbReference>
<evidence type="ECO:0000256" key="3">
    <source>
        <dbReference type="ARBA" id="ARBA00022884"/>
    </source>
</evidence>
<sequence>MAGRACLQALRLALVLRTNVSLQQIADGGRQLSSAASASGCGRRSDTLASKSMLSSAGWFPDCRLRWISSGPYSDGYPVSLSQDTGEGGNGDAEIAEEFEEISTGEEGSSNVDLALDGVPRRKQRFLLQKALKIKSERDEEERPRMPRGFEMKVIDVNRTVKVTKGGKVQSFGAVVICGNHNGVVGYGKGKSSEVGPAIDKACMRALENLHYFDRYHGHTIFHEHDSTYEKTKVYLWPAMSGTGMKASHTVGGILRLAGYQNVKSKVIGSRHPLNTVKAVFQALSEIESPEEVAERRGRPVVESHLLA</sequence>
<dbReference type="Pfam" id="PF03719">
    <property type="entry name" value="Ribosomal_S5_C"/>
    <property type="match status" value="1"/>
</dbReference>
<dbReference type="GO" id="GO:0005737">
    <property type="term" value="C:cytoplasm"/>
    <property type="evidence" value="ECO:0007669"/>
    <property type="project" value="UniProtKB-ARBA"/>
</dbReference>
<evidence type="ECO:0000256" key="1">
    <source>
        <dbReference type="ARBA" id="ARBA00008945"/>
    </source>
</evidence>
<evidence type="ECO:0000256" key="6">
    <source>
        <dbReference type="PROSITE-ProRule" id="PRU00268"/>
    </source>
</evidence>
<organism evidence="10 11">
    <name type="scientific">Riccia fluitans</name>
    <dbReference type="NCBI Taxonomy" id="41844"/>
    <lineage>
        <taxon>Eukaryota</taxon>
        <taxon>Viridiplantae</taxon>
        <taxon>Streptophyta</taxon>
        <taxon>Embryophyta</taxon>
        <taxon>Marchantiophyta</taxon>
        <taxon>Marchantiopsida</taxon>
        <taxon>Marchantiidae</taxon>
        <taxon>Marchantiales</taxon>
        <taxon>Ricciaceae</taxon>
        <taxon>Riccia</taxon>
    </lineage>
</organism>
<feature type="domain" description="S5 DRBM" evidence="9">
    <location>
        <begin position="150"/>
        <end position="213"/>
    </location>
</feature>
<evidence type="ECO:0000256" key="4">
    <source>
        <dbReference type="ARBA" id="ARBA00022980"/>
    </source>
</evidence>
<evidence type="ECO:0000259" key="9">
    <source>
        <dbReference type="PROSITE" id="PS50881"/>
    </source>
</evidence>
<reference evidence="10 11" key="1">
    <citation type="submission" date="2024-09" db="EMBL/GenBank/DDBJ databases">
        <title>Chromosome-scale assembly of Riccia fluitans.</title>
        <authorList>
            <person name="Paukszto L."/>
            <person name="Sawicki J."/>
            <person name="Karawczyk K."/>
            <person name="Piernik-Szablinska J."/>
            <person name="Szczecinska M."/>
            <person name="Mazdziarz M."/>
        </authorList>
    </citation>
    <scope>NUCLEOTIDE SEQUENCE [LARGE SCALE GENOMIC DNA]</scope>
    <source>
        <strain evidence="10">Rf_01</strain>
        <tissue evidence="10">Aerial parts of the thallus</tissue>
    </source>
</reference>
<dbReference type="PANTHER" id="PTHR48432:SF1">
    <property type="entry name" value="S5 DRBM DOMAIN-CONTAINING PROTEIN"/>
    <property type="match status" value="1"/>
</dbReference>
<keyword evidence="2" id="KW-0699">rRNA-binding</keyword>
<feature type="chain" id="PRO_5044754179" description="S5 DRBM domain-containing protein" evidence="8">
    <location>
        <begin position="22"/>
        <end position="308"/>
    </location>
</feature>
<dbReference type="GO" id="GO:1990904">
    <property type="term" value="C:ribonucleoprotein complex"/>
    <property type="evidence" value="ECO:0007669"/>
    <property type="project" value="UniProtKB-UniRule"/>
</dbReference>
<gene>
    <name evidence="10" type="ORF">R1flu_013919</name>
</gene>
<dbReference type="SUPFAM" id="SSF54768">
    <property type="entry name" value="dsRNA-binding domain-like"/>
    <property type="match status" value="1"/>
</dbReference>
<dbReference type="InterPro" id="IPR014721">
    <property type="entry name" value="Ribsml_uS5_D2-typ_fold_subgr"/>
</dbReference>
<comment type="similarity">
    <text evidence="1 7">Belongs to the universal ribosomal protein uS5 family.</text>
</comment>
<keyword evidence="11" id="KW-1185">Reference proteome</keyword>
<dbReference type="Pfam" id="PF00333">
    <property type="entry name" value="Ribosomal_S5"/>
    <property type="match status" value="1"/>
</dbReference>
<protein>
    <recommendedName>
        <fullName evidence="9">S5 DRBM domain-containing protein</fullName>
    </recommendedName>
</protein>
<keyword evidence="4 6" id="KW-0689">Ribosomal protein</keyword>
<dbReference type="GO" id="GO:0019843">
    <property type="term" value="F:rRNA binding"/>
    <property type="evidence" value="ECO:0007669"/>
    <property type="project" value="UniProtKB-KW"/>
</dbReference>
<evidence type="ECO:0000313" key="10">
    <source>
        <dbReference type="EMBL" id="KAL2629233.1"/>
    </source>
</evidence>
<proteinExistence type="inferred from homology"/>
<feature type="signal peptide" evidence="8">
    <location>
        <begin position="1"/>
        <end position="21"/>
    </location>
</feature>
<dbReference type="InterPro" id="IPR000851">
    <property type="entry name" value="Ribosomal_uS5"/>
</dbReference>
<dbReference type="SUPFAM" id="SSF54211">
    <property type="entry name" value="Ribosomal protein S5 domain 2-like"/>
    <property type="match status" value="1"/>
</dbReference>
<comment type="caution">
    <text evidence="10">The sequence shown here is derived from an EMBL/GenBank/DDBJ whole genome shotgun (WGS) entry which is preliminary data.</text>
</comment>
<dbReference type="InterPro" id="IPR020568">
    <property type="entry name" value="Ribosomal_Su5_D2-typ_SF"/>
</dbReference>
<evidence type="ECO:0000256" key="7">
    <source>
        <dbReference type="RuleBase" id="RU003823"/>
    </source>
</evidence>
<dbReference type="Proteomes" id="UP001605036">
    <property type="component" value="Unassembled WGS sequence"/>
</dbReference>
<dbReference type="GO" id="GO:0003729">
    <property type="term" value="F:mRNA binding"/>
    <property type="evidence" value="ECO:0007669"/>
    <property type="project" value="UniProtKB-ARBA"/>
</dbReference>
<dbReference type="PANTHER" id="PTHR48432">
    <property type="entry name" value="S5 DRBM DOMAIN-CONTAINING PROTEIN"/>
    <property type="match status" value="1"/>
</dbReference>
<dbReference type="GO" id="GO:0005840">
    <property type="term" value="C:ribosome"/>
    <property type="evidence" value="ECO:0007669"/>
    <property type="project" value="UniProtKB-KW"/>
</dbReference>
<evidence type="ECO:0000256" key="8">
    <source>
        <dbReference type="SAM" id="SignalP"/>
    </source>
</evidence>
<keyword evidence="3" id="KW-0694">RNA-binding</keyword>
<evidence type="ECO:0000256" key="5">
    <source>
        <dbReference type="ARBA" id="ARBA00023274"/>
    </source>
</evidence>
<keyword evidence="8" id="KW-0732">Signal</keyword>
<dbReference type="Gene3D" id="3.30.160.20">
    <property type="match status" value="1"/>
</dbReference>
<dbReference type="InterPro" id="IPR005324">
    <property type="entry name" value="Ribosomal_uS5_C"/>
</dbReference>
<name>A0ABD1YES3_9MARC</name>
<accession>A0ABD1YES3</accession>